<dbReference type="GeneID" id="4392812"/>
<evidence type="ECO:0000313" key="1">
    <source>
        <dbReference type="EMBL" id="EAQ87189.1"/>
    </source>
</evidence>
<dbReference type="EMBL" id="CH408032">
    <property type="protein sequence ID" value="EAQ87189.1"/>
    <property type="molecule type" value="Genomic_DNA"/>
</dbReference>
<protein>
    <submittedName>
        <fullName evidence="1">Uncharacterized protein</fullName>
    </submittedName>
</protein>
<proteinExistence type="predicted"/>
<dbReference type="VEuPathDB" id="FungiDB:CHGG_03808"/>
<dbReference type="Proteomes" id="UP000001056">
    <property type="component" value="Unassembled WGS sequence"/>
</dbReference>
<name>Q2H338_CHAGB</name>
<accession>Q2H338</accession>
<dbReference type="RefSeq" id="XP_001223022.1">
    <property type="nucleotide sequence ID" value="XM_001223021.1"/>
</dbReference>
<dbReference type="InParanoid" id="Q2H338"/>
<sequence>MLVDQQPMASQAAHLVTVISAVLLCTQEAFLVTTDDSSAATGHAEKQVEINIYADSRRQEPQEITQAAALEKYP</sequence>
<dbReference type="AlphaFoldDB" id="Q2H338"/>
<gene>
    <name evidence="1" type="ORF">CHGG_03808</name>
</gene>
<reference evidence="2" key="1">
    <citation type="journal article" date="2015" name="Genome Announc.">
        <title>Draft genome sequence of the cellulolytic fungus Chaetomium globosum.</title>
        <authorList>
            <person name="Cuomo C.A."/>
            <person name="Untereiner W.A."/>
            <person name="Ma L.-J."/>
            <person name="Grabherr M."/>
            <person name="Birren B.W."/>
        </authorList>
    </citation>
    <scope>NUCLEOTIDE SEQUENCE [LARGE SCALE GENOMIC DNA]</scope>
    <source>
        <strain evidence="2">ATCC 6205 / CBS 148.51 / DSM 1962 / NBRC 6347 / NRRL 1970</strain>
    </source>
</reference>
<dbReference type="HOGENOM" id="CLU_2687604_0_0_1"/>
<organism evidence="1 2">
    <name type="scientific">Chaetomium globosum (strain ATCC 6205 / CBS 148.51 / DSM 1962 / NBRC 6347 / NRRL 1970)</name>
    <name type="common">Soil fungus</name>
    <dbReference type="NCBI Taxonomy" id="306901"/>
    <lineage>
        <taxon>Eukaryota</taxon>
        <taxon>Fungi</taxon>
        <taxon>Dikarya</taxon>
        <taxon>Ascomycota</taxon>
        <taxon>Pezizomycotina</taxon>
        <taxon>Sordariomycetes</taxon>
        <taxon>Sordariomycetidae</taxon>
        <taxon>Sordariales</taxon>
        <taxon>Chaetomiaceae</taxon>
        <taxon>Chaetomium</taxon>
    </lineage>
</organism>
<keyword evidence="2" id="KW-1185">Reference proteome</keyword>
<evidence type="ECO:0000313" key="2">
    <source>
        <dbReference type="Proteomes" id="UP000001056"/>
    </source>
</evidence>